<dbReference type="NCBIfam" id="TIGR01128">
    <property type="entry name" value="holA"/>
    <property type="match status" value="1"/>
</dbReference>
<accession>A0ABY8H375</accession>
<feature type="domain" description="DNA polymerase III delta subunit-like C-terminal" evidence="8">
    <location>
        <begin position="210"/>
        <end position="324"/>
    </location>
</feature>
<evidence type="ECO:0000259" key="8">
    <source>
        <dbReference type="Pfam" id="PF21694"/>
    </source>
</evidence>
<reference evidence="9 10" key="1">
    <citation type="submission" date="2023-04" db="EMBL/GenBank/DDBJ databases">
        <title>Funneling lignin-derived compounds into biodiesel using alkali-halophilic Citricoccus sp. P2.</title>
        <authorList>
            <person name="Luo C.-B."/>
        </authorList>
    </citation>
    <scope>NUCLEOTIDE SEQUENCE [LARGE SCALE GENOMIC DNA]</scope>
    <source>
        <strain evidence="9 10">P2</strain>
    </source>
</reference>
<dbReference type="GO" id="GO:0003887">
    <property type="term" value="F:DNA-directed DNA polymerase activity"/>
    <property type="evidence" value="ECO:0007669"/>
    <property type="project" value="UniProtKB-EC"/>
</dbReference>
<comment type="catalytic activity">
    <reaction evidence="7">
        <text>DNA(n) + a 2'-deoxyribonucleoside 5'-triphosphate = DNA(n+1) + diphosphate</text>
        <dbReference type="Rhea" id="RHEA:22508"/>
        <dbReference type="Rhea" id="RHEA-COMP:17339"/>
        <dbReference type="Rhea" id="RHEA-COMP:17340"/>
        <dbReference type="ChEBI" id="CHEBI:33019"/>
        <dbReference type="ChEBI" id="CHEBI:61560"/>
        <dbReference type="ChEBI" id="CHEBI:173112"/>
        <dbReference type="EC" id="2.7.7.7"/>
    </reaction>
</comment>
<evidence type="ECO:0000256" key="7">
    <source>
        <dbReference type="ARBA" id="ARBA00049244"/>
    </source>
</evidence>
<dbReference type="RefSeq" id="WP_278156079.1">
    <property type="nucleotide sequence ID" value="NZ_CP121252.1"/>
</dbReference>
<gene>
    <name evidence="9" type="primary">holA</name>
    <name evidence="9" type="ORF">P8192_08185</name>
</gene>
<dbReference type="Proteomes" id="UP001219037">
    <property type="component" value="Chromosome"/>
</dbReference>
<evidence type="ECO:0000256" key="2">
    <source>
        <dbReference type="ARBA" id="ARBA00022679"/>
    </source>
</evidence>
<dbReference type="InterPro" id="IPR005790">
    <property type="entry name" value="DNA_polIII_delta"/>
</dbReference>
<keyword evidence="3 9" id="KW-0548">Nucleotidyltransferase</keyword>
<evidence type="ECO:0000256" key="4">
    <source>
        <dbReference type="ARBA" id="ARBA00022705"/>
    </source>
</evidence>
<dbReference type="EC" id="2.7.7.7" evidence="1"/>
<dbReference type="SUPFAM" id="SSF48019">
    <property type="entry name" value="post-AAA+ oligomerization domain-like"/>
    <property type="match status" value="1"/>
</dbReference>
<protein>
    <recommendedName>
        <fullName evidence="1">DNA-directed DNA polymerase</fullName>
        <ecNumber evidence="1">2.7.7.7</ecNumber>
    </recommendedName>
</protein>
<dbReference type="Pfam" id="PF21694">
    <property type="entry name" value="DNA_pol3_delta_C"/>
    <property type="match status" value="1"/>
</dbReference>
<keyword evidence="10" id="KW-1185">Reference proteome</keyword>
<dbReference type="InterPro" id="IPR008921">
    <property type="entry name" value="DNA_pol3_clamp-load_cplx_C"/>
</dbReference>
<dbReference type="PANTHER" id="PTHR34388:SF1">
    <property type="entry name" value="DNA POLYMERASE III SUBUNIT DELTA"/>
    <property type="match status" value="1"/>
</dbReference>
<dbReference type="InterPro" id="IPR027417">
    <property type="entry name" value="P-loop_NTPase"/>
</dbReference>
<evidence type="ECO:0000256" key="5">
    <source>
        <dbReference type="ARBA" id="ARBA00022932"/>
    </source>
</evidence>
<evidence type="ECO:0000256" key="3">
    <source>
        <dbReference type="ARBA" id="ARBA00022695"/>
    </source>
</evidence>
<keyword evidence="5" id="KW-0239">DNA-directed DNA polymerase</keyword>
<proteinExistence type="inferred from homology"/>
<evidence type="ECO:0000256" key="1">
    <source>
        <dbReference type="ARBA" id="ARBA00012417"/>
    </source>
</evidence>
<comment type="similarity">
    <text evidence="6">Belongs to the DNA polymerase HolA subunit family.</text>
</comment>
<evidence type="ECO:0000313" key="9">
    <source>
        <dbReference type="EMBL" id="WFP15401.1"/>
    </source>
</evidence>
<dbReference type="InterPro" id="IPR048466">
    <property type="entry name" value="DNA_pol3_delta-like_C"/>
</dbReference>
<dbReference type="Gene3D" id="3.40.50.300">
    <property type="entry name" value="P-loop containing nucleotide triphosphate hydrolases"/>
    <property type="match status" value="1"/>
</dbReference>
<name>A0ABY8H375_9MICC</name>
<organism evidence="9 10">
    <name type="scientific">Citricoccus muralis</name>
    <dbReference type="NCBI Taxonomy" id="169134"/>
    <lineage>
        <taxon>Bacteria</taxon>
        <taxon>Bacillati</taxon>
        <taxon>Actinomycetota</taxon>
        <taxon>Actinomycetes</taxon>
        <taxon>Micrococcales</taxon>
        <taxon>Micrococcaceae</taxon>
        <taxon>Citricoccus</taxon>
    </lineage>
</organism>
<dbReference type="PANTHER" id="PTHR34388">
    <property type="entry name" value="DNA POLYMERASE III SUBUNIT DELTA"/>
    <property type="match status" value="1"/>
</dbReference>
<keyword evidence="4" id="KW-0235">DNA replication</keyword>
<dbReference type="EMBL" id="CP121252">
    <property type="protein sequence ID" value="WFP15401.1"/>
    <property type="molecule type" value="Genomic_DNA"/>
</dbReference>
<sequence length="331" mass="35961">MAATRSRTAPSTDWRTVTAQALILLKGPEELIVTRVIDRVREELRAEEPELEIHNISASDYTSGELTMLASPSLFGETKLLLVQQLHSMSEAFLTDCLDYVEQPSDDVTMVAWHQGGNRGKKLVDAFGKHGSFVDCKAITSEKDKTEFIQQEFRAHRRRIDPEAVRALLDATGSSLSDLAAACSQLMSDTEGAITEQTVNRYYGGRIQATAFKVADATLEGRPAEAIGLLRHALATGVSPVAVTSALAMKTRQLARIVDARIGQGQIASELGMAPWQAKRVAATVRFWRPDSIAAAVEQVAQADAEAKGQARNADYAVEKAITNIALAARR</sequence>
<evidence type="ECO:0000256" key="6">
    <source>
        <dbReference type="ARBA" id="ARBA00034754"/>
    </source>
</evidence>
<keyword evidence="2 9" id="KW-0808">Transferase</keyword>
<dbReference type="Gene3D" id="1.20.272.10">
    <property type="match status" value="1"/>
</dbReference>
<evidence type="ECO:0000313" key="10">
    <source>
        <dbReference type="Proteomes" id="UP001219037"/>
    </source>
</evidence>
<dbReference type="SUPFAM" id="SSF52540">
    <property type="entry name" value="P-loop containing nucleoside triphosphate hydrolases"/>
    <property type="match status" value="1"/>
</dbReference>